<name>A0A433ST59_ELYCH</name>
<feature type="region of interest" description="Disordered" evidence="2">
    <location>
        <begin position="211"/>
        <end position="233"/>
    </location>
</feature>
<evidence type="ECO:0000313" key="4">
    <source>
        <dbReference type="EMBL" id="RUS72443.1"/>
    </source>
</evidence>
<dbReference type="SMART" id="SM00343">
    <property type="entry name" value="ZnF_C2HC"/>
    <property type="match status" value="2"/>
</dbReference>
<dbReference type="Proteomes" id="UP000271974">
    <property type="component" value="Unassembled WGS sequence"/>
</dbReference>
<keyword evidence="1" id="KW-0863">Zinc-finger</keyword>
<accession>A0A433ST59</accession>
<feature type="domain" description="CCHC-type" evidence="3">
    <location>
        <begin position="423"/>
        <end position="437"/>
    </location>
</feature>
<sequence length="579" mass="63726">MPQASTKFSPIELLYGQRLEDHSEAALDQKYRKGGCAFKCPECFGAEGETSRDLDIGPATFLKGNRNTFMIAKPKSLTLNLATNRIQLAPDAMERAYGVTSAVGTNDYRVKMGSKGKTLHVNLLKRYIRRDEEVKRNQEAANGGVSDLCVEKVVDQEVSPDGDIVSFAGVAVVEEEADKAECLCDFAEIGYWAKTESFINPNFGQRLTTYQAPRDKGKPCPDGAGVPSGPSKRKAVDAPTLLSSIAKQSWSPFQVISDIEKKVAKLSVFAISKALKGIVGEPKSVTKLRSGELLVECCSEAQVKRLGKIDTFVNIPVTVKAHRSLNSSRGVVRSRDLETTSEEEMVKELDGVPHARRIFVRKGGDKVRPNTFVLTFDLTSPPTSPKVGYLTLKVKPYAPRPMRCFKCHRFGHSETTCRRTAVCCRCGKGGHAGKDCKADPSCLNCHGPHAADSKECPKWKKKEEIQRNKTKNGETFAQNKANKIVKLNKKIKHRTYDKTTSVGTKKTQTAPPKSNSRENTTAKAQGEKSQKKDSPVKKSTMTAETRSQNKSKKSTAAKTFGNFESFYGVDQQRRNGGDN</sequence>
<dbReference type="PROSITE" id="PS50158">
    <property type="entry name" value="ZF_CCHC"/>
    <property type="match status" value="1"/>
</dbReference>
<dbReference type="OrthoDB" id="6513510at2759"/>
<comment type="caution">
    <text evidence="4">The sequence shown here is derived from an EMBL/GenBank/DDBJ whole genome shotgun (WGS) entry which is preliminary data.</text>
</comment>
<organism evidence="4 5">
    <name type="scientific">Elysia chlorotica</name>
    <name type="common">Eastern emerald elysia</name>
    <name type="synonym">Sea slug</name>
    <dbReference type="NCBI Taxonomy" id="188477"/>
    <lineage>
        <taxon>Eukaryota</taxon>
        <taxon>Metazoa</taxon>
        <taxon>Spiralia</taxon>
        <taxon>Lophotrochozoa</taxon>
        <taxon>Mollusca</taxon>
        <taxon>Gastropoda</taxon>
        <taxon>Heterobranchia</taxon>
        <taxon>Euthyneura</taxon>
        <taxon>Panpulmonata</taxon>
        <taxon>Sacoglossa</taxon>
        <taxon>Placobranchoidea</taxon>
        <taxon>Plakobranchidae</taxon>
        <taxon>Elysia</taxon>
    </lineage>
</organism>
<feature type="region of interest" description="Disordered" evidence="2">
    <location>
        <begin position="495"/>
        <end position="579"/>
    </location>
</feature>
<dbReference type="AlphaFoldDB" id="A0A433ST59"/>
<feature type="compositionally biased region" description="Polar residues" evidence="2">
    <location>
        <begin position="537"/>
        <end position="548"/>
    </location>
</feature>
<dbReference type="EMBL" id="RQTK01001066">
    <property type="protein sequence ID" value="RUS72443.1"/>
    <property type="molecule type" value="Genomic_DNA"/>
</dbReference>
<keyword evidence="1" id="KW-0479">Metal-binding</keyword>
<gene>
    <name evidence="4" type="ORF">EGW08_019789</name>
</gene>
<dbReference type="GO" id="GO:0003676">
    <property type="term" value="F:nucleic acid binding"/>
    <property type="evidence" value="ECO:0007669"/>
    <property type="project" value="InterPro"/>
</dbReference>
<dbReference type="STRING" id="188477.A0A433ST59"/>
<dbReference type="SUPFAM" id="SSF48695">
    <property type="entry name" value="Multiheme cytochromes"/>
    <property type="match status" value="1"/>
</dbReference>
<evidence type="ECO:0000313" key="5">
    <source>
        <dbReference type="Proteomes" id="UP000271974"/>
    </source>
</evidence>
<reference evidence="4 5" key="1">
    <citation type="submission" date="2019-01" db="EMBL/GenBank/DDBJ databases">
        <title>A draft genome assembly of the solar-powered sea slug Elysia chlorotica.</title>
        <authorList>
            <person name="Cai H."/>
            <person name="Li Q."/>
            <person name="Fang X."/>
            <person name="Li J."/>
            <person name="Curtis N.E."/>
            <person name="Altenburger A."/>
            <person name="Shibata T."/>
            <person name="Feng M."/>
            <person name="Maeda T."/>
            <person name="Schwartz J.A."/>
            <person name="Shigenobu S."/>
            <person name="Lundholm N."/>
            <person name="Nishiyama T."/>
            <person name="Yang H."/>
            <person name="Hasebe M."/>
            <person name="Li S."/>
            <person name="Pierce S.K."/>
            <person name="Wang J."/>
        </authorList>
    </citation>
    <scope>NUCLEOTIDE SEQUENCE [LARGE SCALE GENOMIC DNA]</scope>
    <source>
        <strain evidence="4">EC2010</strain>
        <tissue evidence="4">Whole organism of an adult</tissue>
    </source>
</reference>
<keyword evidence="1" id="KW-0862">Zinc</keyword>
<evidence type="ECO:0000256" key="2">
    <source>
        <dbReference type="SAM" id="MobiDB-lite"/>
    </source>
</evidence>
<dbReference type="InterPro" id="IPR036280">
    <property type="entry name" value="Multihaem_cyt_sf"/>
</dbReference>
<dbReference type="InterPro" id="IPR001878">
    <property type="entry name" value="Znf_CCHC"/>
</dbReference>
<proteinExistence type="predicted"/>
<evidence type="ECO:0000259" key="3">
    <source>
        <dbReference type="PROSITE" id="PS50158"/>
    </source>
</evidence>
<keyword evidence="5" id="KW-1185">Reference proteome</keyword>
<dbReference type="GO" id="GO:0008270">
    <property type="term" value="F:zinc ion binding"/>
    <property type="evidence" value="ECO:0007669"/>
    <property type="project" value="UniProtKB-KW"/>
</dbReference>
<protein>
    <recommendedName>
        <fullName evidence="3">CCHC-type domain-containing protein</fullName>
    </recommendedName>
</protein>
<feature type="compositionally biased region" description="Basic and acidic residues" evidence="2">
    <location>
        <begin position="525"/>
        <end position="536"/>
    </location>
</feature>
<evidence type="ECO:0000256" key="1">
    <source>
        <dbReference type="PROSITE-ProRule" id="PRU00047"/>
    </source>
</evidence>
<feature type="compositionally biased region" description="Polar residues" evidence="2">
    <location>
        <begin position="498"/>
        <end position="523"/>
    </location>
</feature>